<evidence type="ECO:0000256" key="3">
    <source>
        <dbReference type="ARBA" id="ARBA00023002"/>
    </source>
</evidence>
<keyword evidence="6" id="KW-1185">Reference proteome</keyword>
<evidence type="ECO:0000313" key="5">
    <source>
        <dbReference type="EMBL" id="ANB15582.1"/>
    </source>
</evidence>
<evidence type="ECO:0000256" key="1">
    <source>
        <dbReference type="ARBA" id="ARBA00006484"/>
    </source>
</evidence>
<proteinExistence type="inferred from homology"/>
<dbReference type="KEGG" id="slb:AWJ20_3210"/>
<evidence type="ECO:0000313" key="6">
    <source>
        <dbReference type="Proteomes" id="UP000189580"/>
    </source>
</evidence>
<dbReference type="AlphaFoldDB" id="A0A167FQV0"/>
<dbReference type="InterPro" id="IPR036291">
    <property type="entry name" value="NAD(P)-bd_dom_sf"/>
</dbReference>
<dbReference type="InterPro" id="IPR002347">
    <property type="entry name" value="SDR_fam"/>
</dbReference>
<dbReference type="PRINTS" id="PR00081">
    <property type="entry name" value="GDHRDH"/>
</dbReference>
<dbReference type="OrthoDB" id="2898618at2759"/>
<dbReference type="Gene3D" id="3.40.50.720">
    <property type="entry name" value="NAD(P)-binding Rossmann-like Domain"/>
    <property type="match status" value="1"/>
</dbReference>
<evidence type="ECO:0000256" key="4">
    <source>
        <dbReference type="RuleBase" id="RU000363"/>
    </source>
</evidence>
<dbReference type="GeneID" id="30035208"/>
<dbReference type="EMBL" id="CP014503">
    <property type="protein sequence ID" value="ANB15582.1"/>
    <property type="molecule type" value="Genomic_DNA"/>
</dbReference>
<dbReference type="Pfam" id="PF00106">
    <property type="entry name" value="adh_short"/>
    <property type="match status" value="1"/>
</dbReference>
<dbReference type="Proteomes" id="UP000189580">
    <property type="component" value="Chromosome b"/>
</dbReference>
<dbReference type="PRINTS" id="PR00080">
    <property type="entry name" value="SDRFAMILY"/>
</dbReference>
<sequence>MSFSASQLFDLSGRVVLVTGGGTGLGKIFTKTYVENGASKVFITGRRIDKLKETADEINSLGHSGVVVPIVGDVASKDGIKDLIRDINAATDTLDILVNNAGILSPVESPRTGASIDELESPEEYATRVAEGNYDGWVDSVKINSIAPYFLTIGLLPLLAAAAKKGEGRGNVIVVTSIAGLSYSTPMPASYQSSKAAAISVTKGLSTRLSPYGVRVNSVAPGIFPTDMSGGLLSEKLKQTIPMQKFGEPEEIAGLVLYLSSKAGSYSHGTNHVIDGGRLLTVPAS</sequence>
<accession>A0A167FQV0</accession>
<dbReference type="InterPro" id="IPR052178">
    <property type="entry name" value="Sec_Metab_Biosynth_SDR"/>
</dbReference>
<evidence type="ECO:0000256" key="2">
    <source>
        <dbReference type="ARBA" id="ARBA00022857"/>
    </source>
</evidence>
<dbReference type="PANTHER" id="PTHR43618:SF4">
    <property type="entry name" value="SHORT CHAIN DEHYDROGENASE_REDUCTASE FAMILY (AFU_ORTHOLOGUE AFUA_7G04540)"/>
    <property type="match status" value="1"/>
</dbReference>
<reference evidence="5 6" key="1">
    <citation type="submission" date="2016-02" db="EMBL/GenBank/DDBJ databases">
        <title>Complete genome sequence and transcriptome regulation of the pentose utilising yeast Sugiyamaella lignohabitans.</title>
        <authorList>
            <person name="Bellasio M."/>
            <person name="Peymann A."/>
            <person name="Valli M."/>
            <person name="Sipitzky M."/>
            <person name="Graf A."/>
            <person name="Sauer M."/>
            <person name="Marx H."/>
            <person name="Mattanovich D."/>
        </authorList>
    </citation>
    <scope>NUCLEOTIDE SEQUENCE [LARGE SCALE GENOMIC DNA]</scope>
    <source>
        <strain evidence="5 6">CBS 10342</strain>
    </source>
</reference>
<name>A0A167FQV0_9ASCO</name>
<gene>
    <name evidence="5" type="ORF">AWJ20_3210</name>
</gene>
<dbReference type="RefSeq" id="XP_018738059.1">
    <property type="nucleotide sequence ID" value="XM_018880219.1"/>
</dbReference>
<organism evidence="5 6">
    <name type="scientific">Sugiyamaella lignohabitans</name>
    <dbReference type="NCBI Taxonomy" id="796027"/>
    <lineage>
        <taxon>Eukaryota</taxon>
        <taxon>Fungi</taxon>
        <taxon>Dikarya</taxon>
        <taxon>Ascomycota</taxon>
        <taxon>Saccharomycotina</taxon>
        <taxon>Dipodascomycetes</taxon>
        <taxon>Dipodascales</taxon>
        <taxon>Trichomonascaceae</taxon>
        <taxon>Sugiyamaella</taxon>
    </lineage>
</organism>
<dbReference type="SUPFAM" id="SSF51735">
    <property type="entry name" value="NAD(P)-binding Rossmann-fold domains"/>
    <property type="match status" value="1"/>
</dbReference>
<dbReference type="GO" id="GO:0016491">
    <property type="term" value="F:oxidoreductase activity"/>
    <property type="evidence" value="ECO:0007669"/>
    <property type="project" value="UniProtKB-KW"/>
</dbReference>
<dbReference type="PANTHER" id="PTHR43618">
    <property type="entry name" value="7-ALPHA-HYDROXYSTEROID DEHYDROGENASE"/>
    <property type="match status" value="1"/>
</dbReference>
<dbReference type="CDD" id="cd05233">
    <property type="entry name" value="SDR_c"/>
    <property type="match status" value="1"/>
</dbReference>
<comment type="similarity">
    <text evidence="1 4">Belongs to the short-chain dehydrogenases/reductases (SDR) family.</text>
</comment>
<keyword evidence="3" id="KW-0560">Oxidoreductase</keyword>
<keyword evidence="2" id="KW-0521">NADP</keyword>
<protein>
    <submittedName>
        <fullName evidence="5">Oxidoreductase</fullName>
    </submittedName>
</protein>